<evidence type="ECO:0000259" key="10">
    <source>
        <dbReference type="Pfam" id="PF04290"/>
    </source>
</evidence>
<evidence type="ECO:0000313" key="12">
    <source>
        <dbReference type="Proteomes" id="UP000671908"/>
    </source>
</evidence>
<dbReference type="Proteomes" id="UP000671908">
    <property type="component" value="Chromosome"/>
</dbReference>
<feature type="transmembrane region" description="Helical" evidence="9">
    <location>
        <begin position="41"/>
        <end position="63"/>
    </location>
</feature>
<dbReference type="PANTHER" id="PTHR35011:SF2">
    <property type="entry name" value="2,3-DIKETO-L-GULONATE TRAP TRANSPORTER SMALL PERMEASE PROTEIN YIAM"/>
    <property type="match status" value="1"/>
</dbReference>
<keyword evidence="2" id="KW-0813">Transport</keyword>
<evidence type="ECO:0000256" key="6">
    <source>
        <dbReference type="ARBA" id="ARBA00022989"/>
    </source>
</evidence>
<gene>
    <name evidence="11" type="ORF">HRQ91_03985</name>
</gene>
<feature type="domain" description="Tripartite ATP-independent periplasmic transporters DctQ component" evidence="10">
    <location>
        <begin position="23"/>
        <end position="151"/>
    </location>
</feature>
<dbReference type="InterPro" id="IPR007387">
    <property type="entry name" value="TRAP_DctQ"/>
</dbReference>
<evidence type="ECO:0000256" key="3">
    <source>
        <dbReference type="ARBA" id="ARBA00022475"/>
    </source>
</evidence>
<feature type="transmembrane region" description="Helical" evidence="9">
    <location>
        <begin position="84"/>
        <end position="106"/>
    </location>
</feature>
<name>A0A975F372_9SPIR</name>
<dbReference type="KEGG" id="tpav:HRQ91_03985"/>
<keyword evidence="4" id="KW-0997">Cell inner membrane</keyword>
<proteinExistence type="inferred from homology"/>
<evidence type="ECO:0000256" key="7">
    <source>
        <dbReference type="ARBA" id="ARBA00023136"/>
    </source>
</evidence>
<dbReference type="EMBL" id="CP054142">
    <property type="protein sequence ID" value="QTQ13684.1"/>
    <property type="molecule type" value="Genomic_DNA"/>
</dbReference>
<dbReference type="PANTHER" id="PTHR35011">
    <property type="entry name" value="2,3-DIKETO-L-GULONATE TRAP TRANSPORTER SMALL PERMEASE PROTEIN YIAM"/>
    <property type="match status" value="1"/>
</dbReference>
<accession>A0A975F372</accession>
<evidence type="ECO:0000256" key="4">
    <source>
        <dbReference type="ARBA" id="ARBA00022519"/>
    </source>
</evidence>
<evidence type="ECO:0000313" key="11">
    <source>
        <dbReference type="EMBL" id="QTQ13684.1"/>
    </source>
</evidence>
<comment type="subcellular location">
    <subcellularLocation>
        <location evidence="1">Cell inner membrane</location>
        <topology evidence="1">Multi-pass membrane protein</topology>
    </subcellularLocation>
</comment>
<evidence type="ECO:0000256" key="5">
    <source>
        <dbReference type="ARBA" id="ARBA00022692"/>
    </source>
</evidence>
<dbReference type="InterPro" id="IPR055348">
    <property type="entry name" value="DctQ"/>
</dbReference>
<keyword evidence="3" id="KW-1003">Cell membrane</keyword>
<keyword evidence="12" id="KW-1185">Reference proteome</keyword>
<evidence type="ECO:0000256" key="2">
    <source>
        <dbReference type="ARBA" id="ARBA00022448"/>
    </source>
</evidence>
<keyword evidence="6 9" id="KW-1133">Transmembrane helix</keyword>
<keyword evidence="7 9" id="KW-0472">Membrane</keyword>
<dbReference type="AlphaFoldDB" id="A0A975F372"/>
<feature type="transmembrane region" description="Helical" evidence="9">
    <location>
        <begin position="126"/>
        <end position="147"/>
    </location>
</feature>
<dbReference type="RefSeq" id="WP_210120370.1">
    <property type="nucleotide sequence ID" value="NZ_CP054142.1"/>
</dbReference>
<sequence>MKKITSFFSKAEEYLCAAILCVIVALSFITAVGRCINHPISWTIELSQFLLAWLAFIGGDMAFRSDKIMGVDIITRKFPEKVRAAIKLVMNILILITLILFIKYGYSLCMSNIKRSYQTVGISYSYATASLPVASIFMSITALTNIVNSFRFLSFKKVSVGEKKEELI</sequence>
<reference evidence="11 12" key="1">
    <citation type="journal article" date="2021" name="Microbiol. Resour. Announc.">
        <title>Complete Genome Sequences of Three Human Oral Treponema parvum Isolates.</title>
        <authorList>
            <person name="Zeng H."/>
            <person name="Watt R.M."/>
        </authorList>
    </citation>
    <scope>NUCLEOTIDE SEQUENCE [LARGE SCALE GENOMIC DNA]</scope>
    <source>
        <strain evidence="11 12">ATCC 700770</strain>
    </source>
</reference>
<evidence type="ECO:0000256" key="8">
    <source>
        <dbReference type="ARBA" id="ARBA00038436"/>
    </source>
</evidence>
<comment type="similarity">
    <text evidence="8">Belongs to the TRAP transporter small permease family.</text>
</comment>
<organism evidence="11 12">
    <name type="scientific">Treponema parvum</name>
    <dbReference type="NCBI Taxonomy" id="138851"/>
    <lineage>
        <taxon>Bacteria</taxon>
        <taxon>Pseudomonadati</taxon>
        <taxon>Spirochaetota</taxon>
        <taxon>Spirochaetia</taxon>
        <taxon>Spirochaetales</taxon>
        <taxon>Treponemataceae</taxon>
        <taxon>Treponema</taxon>
    </lineage>
</organism>
<protein>
    <submittedName>
        <fullName evidence="11">TRAP transporter small permease</fullName>
    </submittedName>
</protein>
<dbReference type="Pfam" id="PF04290">
    <property type="entry name" value="DctQ"/>
    <property type="match status" value="1"/>
</dbReference>
<evidence type="ECO:0000256" key="1">
    <source>
        <dbReference type="ARBA" id="ARBA00004429"/>
    </source>
</evidence>
<dbReference type="GO" id="GO:0005886">
    <property type="term" value="C:plasma membrane"/>
    <property type="evidence" value="ECO:0007669"/>
    <property type="project" value="UniProtKB-SubCell"/>
</dbReference>
<dbReference type="GO" id="GO:0015740">
    <property type="term" value="P:C4-dicarboxylate transport"/>
    <property type="evidence" value="ECO:0007669"/>
    <property type="project" value="TreeGrafter"/>
</dbReference>
<keyword evidence="5 9" id="KW-0812">Transmembrane</keyword>
<evidence type="ECO:0000256" key="9">
    <source>
        <dbReference type="SAM" id="Phobius"/>
    </source>
</evidence>
<dbReference type="GO" id="GO:0022857">
    <property type="term" value="F:transmembrane transporter activity"/>
    <property type="evidence" value="ECO:0007669"/>
    <property type="project" value="TreeGrafter"/>
</dbReference>